<dbReference type="EMBL" id="CM001023">
    <property type="protein sequence ID" value="EAZ82456.1"/>
    <property type="molecule type" value="Genomic_DNA"/>
</dbReference>
<dbReference type="HOGENOM" id="CLU_023845_2_1_10"/>
<dbReference type="RefSeq" id="WP_008200127.1">
    <property type="nucleotide sequence ID" value="NZ_CM001023.1"/>
</dbReference>
<dbReference type="GO" id="GO:0016740">
    <property type="term" value="F:transferase activity"/>
    <property type="evidence" value="ECO:0007669"/>
    <property type="project" value="UniProtKB-KW"/>
</dbReference>
<dbReference type="InterPro" id="IPR001173">
    <property type="entry name" value="Glyco_trans_2-like"/>
</dbReference>
<accession>A3HRI8</accession>
<gene>
    <name evidence="2" type="ORF">ALPR1_09585</name>
</gene>
<name>A3HRI8_9BACT</name>
<dbReference type="Pfam" id="PF00535">
    <property type="entry name" value="Glycos_transf_2"/>
    <property type="match status" value="1"/>
</dbReference>
<dbReference type="EMBL" id="AAXU02000001">
    <property type="protein sequence ID" value="EAZ82456.1"/>
    <property type="molecule type" value="Genomic_DNA"/>
</dbReference>
<dbReference type="InterPro" id="IPR029044">
    <property type="entry name" value="Nucleotide-diphossugar_trans"/>
</dbReference>
<protein>
    <submittedName>
        <fullName evidence="2">Glycosyl transferase</fullName>
    </submittedName>
</protein>
<reference evidence="2 3" key="1">
    <citation type="journal article" date="2011" name="J. Bacteriol.">
        <title>Complete genome sequence of Algoriphagus sp. PR1, bacterial prey of a colony-forming choanoflagellate.</title>
        <authorList>
            <person name="Alegado R.A."/>
            <person name="Ferriera S."/>
            <person name="Nusbaum C."/>
            <person name="Young S.K."/>
            <person name="Zeng Q."/>
            <person name="Imamovic A."/>
            <person name="Fairclough S.R."/>
            <person name="King N."/>
        </authorList>
    </citation>
    <scope>NUCLEOTIDE SEQUENCE [LARGE SCALE GENOMIC DNA]</scope>
    <source>
        <strain evidence="2 3">PR1</strain>
    </source>
</reference>
<comment type="caution">
    <text evidence="2">The sequence shown here is derived from an EMBL/GenBank/DDBJ whole genome shotgun (WGS) entry which is preliminary data.</text>
</comment>
<organism evidence="2 3">
    <name type="scientific">Algoriphagus machipongonensis</name>
    <dbReference type="NCBI Taxonomy" id="388413"/>
    <lineage>
        <taxon>Bacteria</taxon>
        <taxon>Pseudomonadati</taxon>
        <taxon>Bacteroidota</taxon>
        <taxon>Cytophagia</taxon>
        <taxon>Cytophagales</taxon>
        <taxon>Cyclobacteriaceae</taxon>
        <taxon>Algoriphagus</taxon>
    </lineage>
</organism>
<keyword evidence="2" id="KW-0808">Transferase</keyword>
<evidence type="ECO:0000259" key="1">
    <source>
        <dbReference type="Pfam" id="PF00535"/>
    </source>
</evidence>
<dbReference type="SUPFAM" id="SSF53448">
    <property type="entry name" value="Nucleotide-diphospho-sugar transferases"/>
    <property type="match status" value="1"/>
</dbReference>
<dbReference type="eggNOG" id="COG1216">
    <property type="taxonomic scope" value="Bacteria"/>
</dbReference>
<evidence type="ECO:0000313" key="3">
    <source>
        <dbReference type="Proteomes" id="UP000003919"/>
    </source>
</evidence>
<dbReference type="AlphaFoldDB" id="A3HRI8"/>
<dbReference type="STRING" id="388413.ALPR1_09585"/>
<dbReference type="Gene3D" id="3.90.550.10">
    <property type="entry name" value="Spore Coat Polysaccharide Biosynthesis Protein SpsA, Chain A"/>
    <property type="match status" value="1"/>
</dbReference>
<evidence type="ECO:0000313" key="2">
    <source>
        <dbReference type="EMBL" id="EAZ82456.1"/>
    </source>
</evidence>
<feature type="domain" description="Glycosyltransferase 2-like" evidence="1">
    <location>
        <begin position="11"/>
        <end position="124"/>
    </location>
</feature>
<dbReference type="PANTHER" id="PTHR43179">
    <property type="entry name" value="RHAMNOSYLTRANSFERASE WBBL"/>
    <property type="match status" value="1"/>
</dbReference>
<dbReference type="OrthoDB" id="9771846at2"/>
<dbReference type="Proteomes" id="UP000003919">
    <property type="component" value="Chromosome"/>
</dbReference>
<proteinExistence type="predicted"/>
<dbReference type="PANTHER" id="PTHR43179:SF7">
    <property type="entry name" value="RHAMNOSYLTRANSFERASE WBBL"/>
    <property type="match status" value="1"/>
</dbReference>
<keyword evidence="3" id="KW-1185">Reference proteome</keyword>
<sequence>MIEIKLEKVALVMVTFNRAELLDEILNSIKKFQWSYTNFVIIDNGSEQETQEVLERNKGVLSLDVLTLNHNLGHGAGLFYGLNFLRHKFPHTEYVVFLEDDSIPQEGYFNFLLSKIRKSHYSLISSAGSKVSLGKRKEIIPNAKEIKEADFVLFDGAIAKFYELVKVGFPVENWFMMFDDYEYCYRLRKANKKLGVVQNPYVDILHEGFGGGSSHSHLWRSYYQSRNFILFVRTHFTWFNLLDAIILNFKRILGGLFSKNGLKVTRLRFLGIRAGVLGKTGKSLDINTLKEV</sequence>